<dbReference type="EMBL" id="VSRR010103763">
    <property type="protein sequence ID" value="MPC95851.1"/>
    <property type="molecule type" value="Genomic_DNA"/>
</dbReference>
<evidence type="ECO:0000313" key="2">
    <source>
        <dbReference type="Proteomes" id="UP000324222"/>
    </source>
</evidence>
<protein>
    <submittedName>
        <fullName evidence="1">Uncharacterized protein</fullName>
    </submittedName>
</protein>
<accession>A0A5B7JD23</accession>
<reference evidence="1 2" key="1">
    <citation type="submission" date="2019-05" db="EMBL/GenBank/DDBJ databases">
        <title>Another draft genome of Portunus trituberculatus and its Hox gene families provides insights of decapod evolution.</title>
        <authorList>
            <person name="Jeong J.-H."/>
            <person name="Song I."/>
            <person name="Kim S."/>
            <person name="Choi T."/>
            <person name="Kim D."/>
            <person name="Ryu S."/>
            <person name="Kim W."/>
        </authorList>
    </citation>
    <scope>NUCLEOTIDE SEQUENCE [LARGE SCALE GENOMIC DNA]</scope>
    <source>
        <tissue evidence="1">Muscle</tissue>
    </source>
</reference>
<comment type="caution">
    <text evidence="1">The sequence shown here is derived from an EMBL/GenBank/DDBJ whole genome shotgun (WGS) entry which is preliminary data.</text>
</comment>
<gene>
    <name evidence="1" type="ORF">E2C01_091080</name>
</gene>
<name>A0A5B7JD23_PORTR</name>
<keyword evidence="2" id="KW-1185">Reference proteome</keyword>
<sequence>MGSPPLFSRSLLTVYVIEDLPSTTTTATTTTSNTLEMELPFYLAEVWPGMPNMCPCDSASL</sequence>
<proteinExistence type="predicted"/>
<evidence type="ECO:0000313" key="1">
    <source>
        <dbReference type="EMBL" id="MPC95851.1"/>
    </source>
</evidence>
<organism evidence="1 2">
    <name type="scientific">Portunus trituberculatus</name>
    <name type="common">Swimming crab</name>
    <name type="synonym">Neptunus trituberculatus</name>
    <dbReference type="NCBI Taxonomy" id="210409"/>
    <lineage>
        <taxon>Eukaryota</taxon>
        <taxon>Metazoa</taxon>
        <taxon>Ecdysozoa</taxon>
        <taxon>Arthropoda</taxon>
        <taxon>Crustacea</taxon>
        <taxon>Multicrustacea</taxon>
        <taxon>Malacostraca</taxon>
        <taxon>Eumalacostraca</taxon>
        <taxon>Eucarida</taxon>
        <taxon>Decapoda</taxon>
        <taxon>Pleocyemata</taxon>
        <taxon>Brachyura</taxon>
        <taxon>Eubrachyura</taxon>
        <taxon>Portunoidea</taxon>
        <taxon>Portunidae</taxon>
        <taxon>Portuninae</taxon>
        <taxon>Portunus</taxon>
    </lineage>
</organism>
<dbReference type="AlphaFoldDB" id="A0A5B7JD23"/>
<dbReference type="Proteomes" id="UP000324222">
    <property type="component" value="Unassembled WGS sequence"/>
</dbReference>